<name>A0A9D4VGY7_PEA</name>
<protein>
    <submittedName>
        <fullName evidence="1">Uncharacterized protein</fullName>
    </submittedName>
</protein>
<evidence type="ECO:0000313" key="2">
    <source>
        <dbReference type="Proteomes" id="UP001058974"/>
    </source>
</evidence>
<accession>A0A9D4VGY7</accession>
<proteinExistence type="predicted"/>
<comment type="caution">
    <text evidence="1">The sequence shown here is derived from an EMBL/GenBank/DDBJ whole genome shotgun (WGS) entry which is preliminary data.</text>
</comment>
<organism evidence="1 2">
    <name type="scientific">Pisum sativum</name>
    <name type="common">Garden pea</name>
    <name type="synonym">Lathyrus oleraceus</name>
    <dbReference type="NCBI Taxonomy" id="3888"/>
    <lineage>
        <taxon>Eukaryota</taxon>
        <taxon>Viridiplantae</taxon>
        <taxon>Streptophyta</taxon>
        <taxon>Embryophyta</taxon>
        <taxon>Tracheophyta</taxon>
        <taxon>Spermatophyta</taxon>
        <taxon>Magnoliopsida</taxon>
        <taxon>eudicotyledons</taxon>
        <taxon>Gunneridae</taxon>
        <taxon>Pentapetalae</taxon>
        <taxon>rosids</taxon>
        <taxon>fabids</taxon>
        <taxon>Fabales</taxon>
        <taxon>Fabaceae</taxon>
        <taxon>Papilionoideae</taxon>
        <taxon>50 kb inversion clade</taxon>
        <taxon>NPAAA clade</taxon>
        <taxon>Hologalegina</taxon>
        <taxon>IRL clade</taxon>
        <taxon>Fabeae</taxon>
        <taxon>Lathyrus</taxon>
    </lineage>
</organism>
<dbReference type="Gramene" id="Psat07G0091200-T1">
    <property type="protein sequence ID" value="KAI5383729.1"/>
    <property type="gene ID" value="KIW84_070912"/>
</dbReference>
<reference evidence="1 2" key="1">
    <citation type="journal article" date="2022" name="Nat. Genet.">
        <title>Improved pea reference genome and pan-genome highlight genomic features and evolutionary characteristics.</title>
        <authorList>
            <person name="Yang T."/>
            <person name="Liu R."/>
            <person name="Luo Y."/>
            <person name="Hu S."/>
            <person name="Wang D."/>
            <person name="Wang C."/>
            <person name="Pandey M.K."/>
            <person name="Ge S."/>
            <person name="Xu Q."/>
            <person name="Li N."/>
            <person name="Li G."/>
            <person name="Huang Y."/>
            <person name="Saxena R.K."/>
            <person name="Ji Y."/>
            <person name="Li M."/>
            <person name="Yan X."/>
            <person name="He Y."/>
            <person name="Liu Y."/>
            <person name="Wang X."/>
            <person name="Xiang C."/>
            <person name="Varshney R.K."/>
            <person name="Ding H."/>
            <person name="Gao S."/>
            <person name="Zong X."/>
        </authorList>
    </citation>
    <scope>NUCLEOTIDE SEQUENCE [LARGE SCALE GENOMIC DNA]</scope>
    <source>
        <strain evidence="1 2">cv. Zhongwan 6</strain>
    </source>
</reference>
<evidence type="ECO:0000313" key="1">
    <source>
        <dbReference type="EMBL" id="KAI5383729.1"/>
    </source>
</evidence>
<dbReference type="EMBL" id="JAMSHJ010000007">
    <property type="protein sequence ID" value="KAI5383729.1"/>
    <property type="molecule type" value="Genomic_DNA"/>
</dbReference>
<dbReference type="Proteomes" id="UP001058974">
    <property type="component" value="Chromosome 7"/>
</dbReference>
<sequence length="143" mass="16643">MMKLQVIPSWYHGFGKAGVEDLDGRKMLRSSCCLDPSWLKEKTVAVMSEEQRPPRHTYAFEARTSEPPRLATSDGVPRASLLVKDEDSQEHIDHMTQFCFMQDMYANMGTPRLYKTHQSDTWESSQRFMDQFSEEMPTTHYGR</sequence>
<dbReference type="AlphaFoldDB" id="A0A9D4VGY7"/>
<gene>
    <name evidence="1" type="ORF">KIW84_070912</name>
</gene>
<keyword evidence="2" id="KW-1185">Reference proteome</keyword>